<sequence>MLDQHPNANSNLKWDLLRISVEQGDITKGISDVIIIPCDENLQCNSGVARAVIQAGGALLQDTIAVCALETNGLEHAQPVISPGCFNLDTGHIVLVYSSKTSVDGLTECYKRALEAADDRLDATIVTLAPFGTGGLKARPEDSAAAAFKAIFDCGVVFNKIQLYVLFSVNPNLRYKQASGGRIQRMYEIVEDKEEEDIKKIADKFFKVVPSPEEKMGTLEAEDVCAICYDSLFEPAEKDVVVQLRKCGHIFHRECVKEAFTRVQVRCPMCKRWYSAPKGNQPTGSTMIVTTCEGTVPGFPDAKGYFFIEYSLPGGIQTVCHFRIAKTLLEPSSEEHPRPGLRFSGVRRYAYLPNTIEGEKVLRLFKLAFINRLMFTVGDRETGRRNVVIFNGIETKSTLKGGPKMSGFPDPDYLPRVKVELAAVGITEQLLETLE</sequence>
<organism evidence="12 13">
    <name type="scientific">Syphacia muris</name>
    <dbReference type="NCBI Taxonomy" id="451379"/>
    <lineage>
        <taxon>Eukaryota</taxon>
        <taxon>Metazoa</taxon>
        <taxon>Ecdysozoa</taxon>
        <taxon>Nematoda</taxon>
        <taxon>Chromadorea</taxon>
        <taxon>Rhabditida</taxon>
        <taxon>Spirurina</taxon>
        <taxon>Oxyuridomorpha</taxon>
        <taxon>Oxyuroidea</taxon>
        <taxon>Oxyuridae</taxon>
        <taxon>Syphacia</taxon>
    </lineage>
</organism>
<keyword evidence="9" id="KW-0963">Cytoplasm</keyword>
<keyword evidence="5 9" id="KW-0479">Metal-binding</keyword>
<dbReference type="GO" id="GO:0005737">
    <property type="term" value="C:cytoplasm"/>
    <property type="evidence" value="ECO:0007669"/>
    <property type="project" value="UniProtKB-SubCell"/>
</dbReference>
<dbReference type="InterPro" id="IPR039398">
    <property type="entry name" value="Deltex_fam"/>
</dbReference>
<dbReference type="Gene3D" id="3.30.390.130">
    <property type="match status" value="1"/>
</dbReference>
<evidence type="ECO:0000256" key="5">
    <source>
        <dbReference type="ARBA" id="ARBA00022723"/>
    </source>
</evidence>
<dbReference type="SUPFAM" id="SSF52949">
    <property type="entry name" value="Macro domain-like"/>
    <property type="match status" value="1"/>
</dbReference>
<evidence type="ECO:0000256" key="7">
    <source>
        <dbReference type="ARBA" id="ARBA00022833"/>
    </source>
</evidence>
<keyword evidence="6 8" id="KW-0863">Zinc-finger</keyword>
<protein>
    <recommendedName>
        <fullName evidence="9">E3 ubiquitin-protein ligase</fullName>
        <ecNumber evidence="9">2.3.2.27</ecNumber>
    </recommendedName>
</protein>
<dbReference type="STRING" id="451379.A0A158R508"/>
<dbReference type="SMART" id="SM00184">
    <property type="entry name" value="RING"/>
    <property type="match status" value="1"/>
</dbReference>
<evidence type="ECO:0000256" key="9">
    <source>
        <dbReference type="RuleBase" id="RU367105"/>
    </source>
</evidence>
<feature type="domain" description="RING-type" evidence="10">
    <location>
        <begin position="225"/>
        <end position="271"/>
    </location>
</feature>
<evidence type="ECO:0000259" key="10">
    <source>
        <dbReference type="PROSITE" id="PS50089"/>
    </source>
</evidence>
<proteinExistence type="inferred from homology"/>
<dbReference type="AlphaFoldDB" id="A0A158R508"/>
<evidence type="ECO:0000313" key="12">
    <source>
        <dbReference type="Proteomes" id="UP000046393"/>
    </source>
</evidence>
<dbReference type="Pfam" id="PF18102">
    <property type="entry name" value="DTC"/>
    <property type="match status" value="1"/>
</dbReference>
<dbReference type="InterPro" id="IPR043472">
    <property type="entry name" value="Macro_dom-like"/>
</dbReference>
<evidence type="ECO:0000256" key="4">
    <source>
        <dbReference type="ARBA" id="ARBA00022679"/>
    </source>
</evidence>
<keyword evidence="4 9" id="KW-0808">Transferase</keyword>
<evidence type="ECO:0000256" key="1">
    <source>
        <dbReference type="ARBA" id="ARBA00000900"/>
    </source>
</evidence>
<reference evidence="13" key="1">
    <citation type="submission" date="2016-04" db="UniProtKB">
        <authorList>
            <consortium name="WormBaseParasite"/>
        </authorList>
    </citation>
    <scope>IDENTIFICATION</scope>
</reference>
<dbReference type="GO" id="GO:0008270">
    <property type="term" value="F:zinc ion binding"/>
    <property type="evidence" value="ECO:0007669"/>
    <property type="project" value="UniProtKB-KW"/>
</dbReference>
<name>A0A158R508_9BILA</name>
<dbReference type="PROSITE" id="PS51154">
    <property type="entry name" value="MACRO"/>
    <property type="match status" value="1"/>
</dbReference>
<dbReference type="UniPathway" id="UPA00143"/>
<dbReference type="EC" id="2.3.2.27" evidence="9"/>
<evidence type="ECO:0000256" key="6">
    <source>
        <dbReference type="ARBA" id="ARBA00022771"/>
    </source>
</evidence>
<comment type="catalytic activity">
    <reaction evidence="1 9">
        <text>S-ubiquitinyl-[E2 ubiquitin-conjugating enzyme]-L-cysteine + [acceptor protein]-L-lysine = [E2 ubiquitin-conjugating enzyme]-L-cysteine + N(6)-ubiquitinyl-[acceptor protein]-L-lysine.</text>
        <dbReference type="EC" id="2.3.2.27"/>
    </reaction>
</comment>
<dbReference type="PROSITE" id="PS50089">
    <property type="entry name" value="ZF_RING_2"/>
    <property type="match status" value="1"/>
</dbReference>
<dbReference type="GO" id="GO:0016567">
    <property type="term" value="P:protein ubiquitination"/>
    <property type="evidence" value="ECO:0007669"/>
    <property type="project" value="UniProtKB-UniRule"/>
</dbReference>
<evidence type="ECO:0000256" key="8">
    <source>
        <dbReference type="PROSITE-ProRule" id="PRU00175"/>
    </source>
</evidence>
<dbReference type="InterPro" id="IPR013083">
    <property type="entry name" value="Znf_RING/FYVE/PHD"/>
</dbReference>
<dbReference type="Pfam" id="PF13639">
    <property type="entry name" value="zf-RING_2"/>
    <property type="match status" value="1"/>
</dbReference>
<keyword evidence="12" id="KW-1185">Reference proteome</keyword>
<dbReference type="SUPFAM" id="SSF57850">
    <property type="entry name" value="RING/U-box"/>
    <property type="match status" value="1"/>
</dbReference>
<keyword evidence="7 9" id="KW-0862">Zinc</keyword>
<dbReference type="Gene3D" id="3.40.220.10">
    <property type="entry name" value="Leucine Aminopeptidase, subunit E, domain 1"/>
    <property type="match status" value="1"/>
</dbReference>
<evidence type="ECO:0000259" key="11">
    <source>
        <dbReference type="PROSITE" id="PS51154"/>
    </source>
</evidence>
<dbReference type="GO" id="GO:0061630">
    <property type="term" value="F:ubiquitin protein ligase activity"/>
    <property type="evidence" value="ECO:0007669"/>
    <property type="project" value="UniProtKB-UniRule"/>
</dbReference>
<dbReference type="InterPro" id="IPR002589">
    <property type="entry name" value="Macro_dom"/>
</dbReference>
<comment type="pathway">
    <text evidence="2 9">Protein modification; protein ubiquitination.</text>
</comment>
<dbReference type="InterPro" id="IPR039396">
    <property type="entry name" value="Deltex_C"/>
</dbReference>
<dbReference type="WBParaSite" id="SMUV_0000512901-mRNA-1">
    <property type="protein sequence ID" value="SMUV_0000512901-mRNA-1"/>
    <property type="gene ID" value="SMUV_0000512901"/>
</dbReference>
<comment type="similarity">
    <text evidence="3 9">Belongs to the Deltex family.</text>
</comment>
<dbReference type="Pfam" id="PF01661">
    <property type="entry name" value="Macro"/>
    <property type="match status" value="1"/>
</dbReference>
<evidence type="ECO:0000256" key="2">
    <source>
        <dbReference type="ARBA" id="ARBA00004906"/>
    </source>
</evidence>
<dbReference type="Proteomes" id="UP000046393">
    <property type="component" value="Unplaced"/>
</dbReference>
<comment type="subcellular location">
    <subcellularLocation>
        <location evidence="9">Cytoplasm</location>
    </subcellularLocation>
</comment>
<dbReference type="PANTHER" id="PTHR12622">
    <property type="entry name" value="DELTEX-RELATED"/>
    <property type="match status" value="1"/>
</dbReference>
<dbReference type="InterPro" id="IPR039399">
    <property type="entry name" value="Deltex_C_sf"/>
</dbReference>
<dbReference type="InterPro" id="IPR001841">
    <property type="entry name" value="Znf_RING"/>
</dbReference>
<evidence type="ECO:0000313" key="13">
    <source>
        <dbReference type="WBParaSite" id="SMUV_0000512901-mRNA-1"/>
    </source>
</evidence>
<dbReference type="GO" id="GO:0007219">
    <property type="term" value="P:Notch signaling pathway"/>
    <property type="evidence" value="ECO:0007669"/>
    <property type="project" value="InterPro"/>
</dbReference>
<accession>A0A158R508</accession>
<dbReference type="Gene3D" id="3.30.40.10">
    <property type="entry name" value="Zinc/RING finger domain, C3HC4 (zinc finger)"/>
    <property type="match status" value="1"/>
</dbReference>
<feature type="domain" description="Macro" evidence="11">
    <location>
        <begin position="6"/>
        <end position="165"/>
    </location>
</feature>
<evidence type="ECO:0000256" key="3">
    <source>
        <dbReference type="ARBA" id="ARBA00009413"/>
    </source>
</evidence>